<proteinExistence type="predicted"/>
<dbReference type="InterPro" id="IPR036271">
    <property type="entry name" value="Tet_transcr_reg_TetR-rel_C_sf"/>
</dbReference>
<dbReference type="Gene3D" id="1.10.357.10">
    <property type="entry name" value="Tetracycline Repressor, domain 2"/>
    <property type="match status" value="1"/>
</dbReference>
<keyword evidence="3" id="KW-0804">Transcription</keyword>
<dbReference type="PANTHER" id="PTHR30055:SF234">
    <property type="entry name" value="HTH-TYPE TRANSCRIPTIONAL REGULATOR BETI"/>
    <property type="match status" value="1"/>
</dbReference>
<dbReference type="SUPFAM" id="SSF48498">
    <property type="entry name" value="Tetracyclin repressor-like, C-terminal domain"/>
    <property type="match status" value="1"/>
</dbReference>
<protein>
    <submittedName>
        <fullName evidence="6">TetR/AcrR family transcriptional regulator</fullName>
    </submittedName>
</protein>
<evidence type="ECO:0000259" key="5">
    <source>
        <dbReference type="PROSITE" id="PS50977"/>
    </source>
</evidence>
<accession>A0ABP9ICH7</accession>
<evidence type="ECO:0000313" key="7">
    <source>
        <dbReference type="Proteomes" id="UP001500466"/>
    </source>
</evidence>
<dbReference type="InterPro" id="IPR009057">
    <property type="entry name" value="Homeodomain-like_sf"/>
</dbReference>
<dbReference type="InterPro" id="IPR050109">
    <property type="entry name" value="HTH-type_TetR-like_transc_reg"/>
</dbReference>
<feature type="domain" description="HTH tetR-type" evidence="5">
    <location>
        <begin position="15"/>
        <end position="75"/>
    </location>
</feature>
<dbReference type="RefSeq" id="WP_345680731.1">
    <property type="nucleotide sequence ID" value="NZ_BAABHS010000052.1"/>
</dbReference>
<evidence type="ECO:0000256" key="1">
    <source>
        <dbReference type="ARBA" id="ARBA00023015"/>
    </source>
</evidence>
<organism evidence="6 7">
    <name type="scientific">Yinghuangia aomiensis</name>
    <dbReference type="NCBI Taxonomy" id="676205"/>
    <lineage>
        <taxon>Bacteria</taxon>
        <taxon>Bacillati</taxon>
        <taxon>Actinomycetota</taxon>
        <taxon>Actinomycetes</taxon>
        <taxon>Kitasatosporales</taxon>
        <taxon>Streptomycetaceae</taxon>
        <taxon>Yinghuangia</taxon>
    </lineage>
</organism>
<dbReference type="SUPFAM" id="SSF46689">
    <property type="entry name" value="Homeodomain-like"/>
    <property type="match status" value="1"/>
</dbReference>
<evidence type="ECO:0000256" key="4">
    <source>
        <dbReference type="PROSITE-ProRule" id="PRU00335"/>
    </source>
</evidence>
<evidence type="ECO:0000256" key="3">
    <source>
        <dbReference type="ARBA" id="ARBA00023163"/>
    </source>
</evidence>
<dbReference type="EMBL" id="BAABHS010000052">
    <property type="protein sequence ID" value="GAA4994563.1"/>
    <property type="molecule type" value="Genomic_DNA"/>
</dbReference>
<dbReference type="PROSITE" id="PS50977">
    <property type="entry name" value="HTH_TETR_2"/>
    <property type="match status" value="1"/>
</dbReference>
<gene>
    <name evidence="6" type="ORF">GCM10023205_79210</name>
</gene>
<sequence>MSKQRPYATLLAKGEDRKQRILDATQRLVVRHGWRGITLAQIAREAGVSPAGLLHHFASKEQLLHAALDARDAYDETHFQAGGDIVEQMSLLEARFREVPEQIGTYAVLLMENLDAQAPLHERLRVKQHSNVDQVAGEIRRGQSEGRYRTDIDPTAKAVEVMAFLHGVEAMWLLDPAISLPDVFLEYTATLIQRLAVPPAGS</sequence>
<dbReference type="Pfam" id="PF00440">
    <property type="entry name" value="TetR_N"/>
    <property type="match status" value="1"/>
</dbReference>
<dbReference type="Proteomes" id="UP001500466">
    <property type="component" value="Unassembled WGS sequence"/>
</dbReference>
<dbReference type="PANTHER" id="PTHR30055">
    <property type="entry name" value="HTH-TYPE TRANSCRIPTIONAL REGULATOR RUTR"/>
    <property type="match status" value="1"/>
</dbReference>
<keyword evidence="2 4" id="KW-0238">DNA-binding</keyword>
<feature type="DNA-binding region" description="H-T-H motif" evidence="4">
    <location>
        <begin position="38"/>
        <end position="57"/>
    </location>
</feature>
<name>A0ABP9ICH7_9ACTN</name>
<keyword evidence="7" id="KW-1185">Reference proteome</keyword>
<comment type="caution">
    <text evidence="6">The sequence shown here is derived from an EMBL/GenBank/DDBJ whole genome shotgun (WGS) entry which is preliminary data.</text>
</comment>
<dbReference type="PRINTS" id="PR00455">
    <property type="entry name" value="HTHTETR"/>
</dbReference>
<reference evidence="7" key="1">
    <citation type="journal article" date="2019" name="Int. J. Syst. Evol. Microbiol.">
        <title>The Global Catalogue of Microorganisms (GCM) 10K type strain sequencing project: providing services to taxonomists for standard genome sequencing and annotation.</title>
        <authorList>
            <consortium name="The Broad Institute Genomics Platform"/>
            <consortium name="The Broad Institute Genome Sequencing Center for Infectious Disease"/>
            <person name="Wu L."/>
            <person name="Ma J."/>
        </authorList>
    </citation>
    <scope>NUCLEOTIDE SEQUENCE [LARGE SCALE GENOMIC DNA]</scope>
    <source>
        <strain evidence="7">JCM 17986</strain>
    </source>
</reference>
<evidence type="ECO:0000313" key="6">
    <source>
        <dbReference type="EMBL" id="GAA4994563.1"/>
    </source>
</evidence>
<evidence type="ECO:0000256" key="2">
    <source>
        <dbReference type="ARBA" id="ARBA00023125"/>
    </source>
</evidence>
<keyword evidence="1" id="KW-0805">Transcription regulation</keyword>
<dbReference type="InterPro" id="IPR001647">
    <property type="entry name" value="HTH_TetR"/>
</dbReference>